<evidence type="ECO:0000313" key="7">
    <source>
        <dbReference type="EMBL" id="EDW74835.1"/>
    </source>
</evidence>
<evidence type="ECO:0000256" key="5">
    <source>
        <dbReference type="ARBA" id="ARBA00023157"/>
    </source>
</evidence>
<keyword evidence="5" id="KW-1015">Disulfide bond</keyword>
<evidence type="ECO:0000256" key="6">
    <source>
        <dbReference type="SAM" id="SignalP"/>
    </source>
</evidence>
<dbReference type="GO" id="GO:0007608">
    <property type="term" value="P:sensory perception of smell"/>
    <property type="evidence" value="ECO:0007669"/>
    <property type="project" value="TreeGrafter"/>
</dbReference>
<dbReference type="Gene3D" id="1.10.238.20">
    <property type="entry name" value="Pheromone/general odorant binding protein domain"/>
    <property type="match status" value="1"/>
</dbReference>
<proteinExistence type="inferred from homology"/>
<comment type="similarity">
    <text evidence="2">Belongs to the PBP/GOBP family.</text>
</comment>
<feature type="chain" id="PRO_5014298954" evidence="6">
    <location>
        <begin position="22"/>
        <end position="138"/>
    </location>
</feature>
<protein>
    <submittedName>
        <fullName evidence="7">Odorant-binding protein 56g-1</fullName>
    </submittedName>
    <submittedName>
        <fullName evidence="8">Odorant-binding protein 56g-3</fullName>
    </submittedName>
</protein>
<dbReference type="Pfam" id="PF01395">
    <property type="entry name" value="PBP_GOBP"/>
    <property type="match status" value="1"/>
</dbReference>
<feature type="signal peptide" evidence="6">
    <location>
        <begin position="1"/>
        <end position="21"/>
    </location>
</feature>
<dbReference type="FunCoup" id="B4MRU6">
    <property type="interactions" value="46"/>
</dbReference>
<dbReference type="PANTHER" id="PTHR11857">
    <property type="entry name" value="ODORANT BINDING PROTEIN-RELATED"/>
    <property type="match status" value="1"/>
</dbReference>
<dbReference type="PANTHER" id="PTHR11857:SF43">
    <property type="entry name" value="GEO07291P1-RELATED"/>
    <property type="match status" value="1"/>
</dbReference>
<evidence type="ECO:0000256" key="1">
    <source>
        <dbReference type="ARBA" id="ARBA00004613"/>
    </source>
</evidence>
<organism evidence="7 9">
    <name type="scientific">Drosophila willistoni</name>
    <name type="common">Fruit fly</name>
    <dbReference type="NCBI Taxonomy" id="7260"/>
    <lineage>
        <taxon>Eukaryota</taxon>
        <taxon>Metazoa</taxon>
        <taxon>Ecdysozoa</taxon>
        <taxon>Arthropoda</taxon>
        <taxon>Hexapoda</taxon>
        <taxon>Insecta</taxon>
        <taxon>Pterygota</taxon>
        <taxon>Neoptera</taxon>
        <taxon>Endopterygota</taxon>
        <taxon>Diptera</taxon>
        <taxon>Brachycera</taxon>
        <taxon>Muscomorpha</taxon>
        <taxon>Ephydroidea</taxon>
        <taxon>Drosophilidae</taxon>
        <taxon>Drosophila</taxon>
        <taxon>Sophophora</taxon>
    </lineage>
</organism>
<reference evidence="7" key="3">
    <citation type="journal article" date="2008" name="Bioinformatics">
        <title>Assembly reconciliation.</title>
        <authorList>
            <person name="Zimin A.V."/>
            <person name="Smith D.R."/>
            <person name="Sutton G."/>
            <person name="Yorke J.A."/>
        </authorList>
    </citation>
    <scope>NUCLEOTIDE SEQUENCE</scope>
    <source>
        <strain evidence="7">TSC#14030-0811.24</strain>
    </source>
</reference>
<evidence type="ECO:0000256" key="3">
    <source>
        <dbReference type="ARBA" id="ARBA00022525"/>
    </source>
</evidence>
<evidence type="ECO:0000313" key="9">
    <source>
        <dbReference type="Proteomes" id="UP000007798"/>
    </source>
</evidence>
<keyword evidence="3" id="KW-0964">Secreted</keyword>
<name>B4MRU6_DROWI</name>
<dbReference type="EMBL" id="CH963850">
    <property type="protein sequence ID" value="EDW74841.1"/>
    <property type="molecule type" value="Genomic_DNA"/>
</dbReference>
<evidence type="ECO:0000256" key="2">
    <source>
        <dbReference type="ARBA" id="ARBA00008098"/>
    </source>
</evidence>
<dbReference type="GO" id="GO:0005549">
    <property type="term" value="F:odorant binding"/>
    <property type="evidence" value="ECO:0007669"/>
    <property type="project" value="InterPro"/>
</dbReference>
<dbReference type="OrthoDB" id="8194670at2759"/>
<dbReference type="InterPro" id="IPR006170">
    <property type="entry name" value="PBP/GOBP"/>
</dbReference>
<reference evidence="7 9" key="2">
    <citation type="journal article" date="2007" name="Nature">
        <title>Evolution of genes and genomes on the Drosophila phylogeny.</title>
        <authorList>
            <consortium name="Drosophila 12 Genomes Consortium"/>
            <person name="Clark A.G."/>
            <person name="Eisen M.B."/>
            <person name="Smith D.R."/>
            <person name="Bergman C.M."/>
            <person name="Oliver B."/>
            <person name="Markow T.A."/>
            <person name="Kaufman T.C."/>
            <person name="Kellis M."/>
            <person name="Gelbart W."/>
            <person name="Iyer V.N."/>
            <person name="Pollard D.A."/>
            <person name="Sackton T.B."/>
            <person name="Larracuente A.M."/>
            <person name="Singh N.D."/>
            <person name="Abad J.P."/>
            <person name="Abt D.N."/>
            <person name="Adryan B."/>
            <person name="Aguade M."/>
            <person name="Akashi H."/>
            <person name="Anderson W.W."/>
            <person name="Aquadro C.F."/>
            <person name="Ardell D.H."/>
            <person name="Arguello R."/>
            <person name="Artieri C.G."/>
            <person name="Barbash D.A."/>
            <person name="Barker D."/>
            <person name="Barsanti P."/>
            <person name="Batterham P."/>
            <person name="Batzoglou S."/>
            <person name="Begun D."/>
            <person name="Bhutkar A."/>
            <person name="Blanco E."/>
            <person name="Bosak S.A."/>
            <person name="Bradley R.K."/>
            <person name="Brand A.D."/>
            <person name="Brent M.R."/>
            <person name="Brooks A.N."/>
            <person name="Brown R.H."/>
            <person name="Butlin R.K."/>
            <person name="Caggese C."/>
            <person name="Calvi B.R."/>
            <person name="Bernardo de Carvalho A."/>
            <person name="Caspi A."/>
            <person name="Castrezana S."/>
            <person name="Celniker S.E."/>
            <person name="Chang J.L."/>
            <person name="Chapple C."/>
            <person name="Chatterji S."/>
            <person name="Chinwalla A."/>
            <person name="Civetta A."/>
            <person name="Clifton S.W."/>
            <person name="Comeron J.M."/>
            <person name="Costello J.C."/>
            <person name="Coyne J.A."/>
            <person name="Daub J."/>
            <person name="David R.G."/>
            <person name="Delcher A.L."/>
            <person name="Delehaunty K."/>
            <person name="Do C.B."/>
            <person name="Ebling H."/>
            <person name="Edwards K."/>
            <person name="Eickbush T."/>
            <person name="Evans J.D."/>
            <person name="Filipski A."/>
            <person name="Findeiss S."/>
            <person name="Freyhult E."/>
            <person name="Fulton L."/>
            <person name="Fulton R."/>
            <person name="Garcia A.C."/>
            <person name="Gardiner A."/>
            <person name="Garfield D.A."/>
            <person name="Garvin B.E."/>
            <person name="Gibson G."/>
            <person name="Gilbert D."/>
            <person name="Gnerre S."/>
            <person name="Godfrey J."/>
            <person name="Good R."/>
            <person name="Gotea V."/>
            <person name="Gravely B."/>
            <person name="Greenberg A.J."/>
            <person name="Griffiths-Jones S."/>
            <person name="Gross S."/>
            <person name="Guigo R."/>
            <person name="Gustafson E.A."/>
            <person name="Haerty W."/>
            <person name="Hahn M.W."/>
            <person name="Halligan D.L."/>
            <person name="Halpern A.L."/>
            <person name="Halter G.M."/>
            <person name="Han M.V."/>
            <person name="Heger A."/>
            <person name="Hillier L."/>
            <person name="Hinrichs A.S."/>
            <person name="Holmes I."/>
            <person name="Hoskins R.A."/>
            <person name="Hubisz M.J."/>
            <person name="Hultmark D."/>
            <person name="Huntley M.A."/>
            <person name="Jaffe D.B."/>
            <person name="Jagadeeshan S."/>
            <person name="Jeck W.R."/>
            <person name="Johnson J."/>
            <person name="Jones C.D."/>
            <person name="Jordan W.C."/>
            <person name="Karpen G.H."/>
            <person name="Kataoka E."/>
            <person name="Keightley P.D."/>
            <person name="Kheradpour P."/>
            <person name="Kirkness E.F."/>
            <person name="Koerich L.B."/>
            <person name="Kristiansen K."/>
            <person name="Kudrna D."/>
            <person name="Kulathinal R.J."/>
            <person name="Kumar S."/>
            <person name="Kwok R."/>
            <person name="Lander E."/>
            <person name="Langley C.H."/>
            <person name="Lapoint R."/>
            <person name="Lazzaro B.P."/>
            <person name="Lee S.J."/>
            <person name="Levesque L."/>
            <person name="Li R."/>
            <person name="Lin C.F."/>
            <person name="Lin M.F."/>
            <person name="Lindblad-Toh K."/>
            <person name="Llopart A."/>
            <person name="Long M."/>
            <person name="Low L."/>
            <person name="Lozovsky E."/>
            <person name="Lu J."/>
            <person name="Luo M."/>
            <person name="Machado C.A."/>
            <person name="Makalowski W."/>
            <person name="Marzo M."/>
            <person name="Matsuda M."/>
            <person name="Matzkin L."/>
            <person name="McAllister B."/>
            <person name="McBride C.S."/>
            <person name="McKernan B."/>
            <person name="McKernan K."/>
            <person name="Mendez-Lago M."/>
            <person name="Minx P."/>
            <person name="Mollenhauer M.U."/>
            <person name="Montooth K."/>
            <person name="Mount S.M."/>
            <person name="Mu X."/>
            <person name="Myers E."/>
            <person name="Negre B."/>
            <person name="Newfeld S."/>
            <person name="Nielsen R."/>
            <person name="Noor M.A."/>
            <person name="O'Grady P."/>
            <person name="Pachter L."/>
            <person name="Papaceit M."/>
            <person name="Parisi M.J."/>
            <person name="Parisi M."/>
            <person name="Parts L."/>
            <person name="Pedersen J.S."/>
            <person name="Pesole G."/>
            <person name="Phillippy A.M."/>
            <person name="Ponting C.P."/>
            <person name="Pop M."/>
            <person name="Porcelli D."/>
            <person name="Powell J.R."/>
            <person name="Prohaska S."/>
            <person name="Pruitt K."/>
            <person name="Puig M."/>
            <person name="Quesneville H."/>
            <person name="Ram K.R."/>
            <person name="Rand D."/>
            <person name="Rasmussen M.D."/>
            <person name="Reed L.K."/>
            <person name="Reenan R."/>
            <person name="Reily A."/>
            <person name="Remington K.A."/>
            <person name="Rieger T.T."/>
            <person name="Ritchie M.G."/>
            <person name="Robin C."/>
            <person name="Rogers Y.H."/>
            <person name="Rohde C."/>
            <person name="Rozas J."/>
            <person name="Rubenfield M.J."/>
            <person name="Ruiz A."/>
            <person name="Russo S."/>
            <person name="Salzberg S.L."/>
            <person name="Sanchez-Gracia A."/>
            <person name="Saranga D.J."/>
            <person name="Sato H."/>
            <person name="Schaeffer S.W."/>
            <person name="Schatz M.C."/>
            <person name="Schlenke T."/>
            <person name="Schwartz R."/>
            <person name="Segarra C."/>
            <person name="Singh R.S."/>
            <person name="Sirot L."/>
            <person name="Sirota M."/>
            <person name="Sisneros N.B."/>
            <person name="Smith C.D."/>
            <person name="Smith T.F."/>
            <person name="Spieth J."/>
            <person name="Stage D.E."/>
            <person name="Stark A."/>
            <person name="Stephan W."/>
            <person name="Strausberg R.L."/>
            <person name="Strempel S."/>
            <person name="Sturgill D."/>
            <person name="Sutton G."/>
            <person name="Sutton G.G."/>
            <person name="Tao W."/>
            <person name="Teichmann S."/>
            <person name="Tobari Y.N."/>
            <person name="Tomimura Y."/>
            <person name="Tsolas J.M."/>
            <person name="Valente V.L."/>
            <person name="Venter E."/>
            <person name="Venter J.C."/>
            <person name="Vicario S."/>
            <person name="Vieira F.G."/>
            <person name="Vilella A.J."/>
            <person name="Villasante A."/>
            <person name="Walenz B."/>
            <person name="Wang J."/>
            <person name="Wasserman M."/>
            <person name="Watts T."/>
            <person name="Wilson D."/>
            <person name="Wilson R.K."/>
            <person name="Wing R.A."/>
            <person name="Wolfner M.F."/>
            <person name="Wong A."/>
            <person name="Wong G.K."/>
            <person name="Wu C.I."/>
            <person name="Wu G."/>
            <person name="Yamamoto D."/>
            <person name="Yang H.P."/>
            <person name="Yang S.P."/>
            <person name="Yorke J.A."/>
            <person name="Yoshida K."/>
            <person name="Zdobnov E."/>
            <person name="Zhang P."/>
            <person name="Zhang Y."/>
            <person name="Zimin A.V."/>
            <person name="Baldwin J."/>
            <person name="Abdouelleil A."/>
            <person name="Abdulkadir J."/>
            <person name="Abebe A."/>
            <person name="Abera B."/>
            <person name="Abreu J."/>
            <person name="Acer S.C."/>
            <person name="Aftuck L."/>
            <person name="Alexander A."/>
            <person name="An P."/>
            <person name="Anderson E."/>
            <person name="Anderson S."/>
            <person name="Arachi H."/>
            <person name="Azer M."/>
            <person name="Bachantsang P."/>
            <person name="Barry A."/>
            <person name="Bayul T."/>
            <person name="Berlin A."/>
            <person name="Bessette D."/>
            <person name="Bloom T."/>
            <person name="Blye J."/>
            <person name="Boguslavskiy L."/>
            <person name="Bonnet C."/>
            <person name="Boukhgalter B."/>
            <person name="Bourzgui I."/>
            <person name="Brown A."/>
            <person name="Cahill P."/>
            <person name="Channer S."/>
            <person name="Cheshatsang Y."/>
            <person name="Chuda L."/>
            <person name="Citroen M."/>
            <person name="Collymore A."/>
            <person name="Cooke P."/>
            <person name="Costello M."/>
            <person name="D'Aco K."/>
            <person name="Daza R."/>
            <person name="De Haan G."/>
            <person name="DeGray S."/>
            <person name="DeMaso C."/>
            <person name="Dhargay N."/>
            <person name="Dooley K."/>
            <person name="Dooley E."/>
            <person name="Doricent M."/>
            <person name="Dorje P."/>
            <person name="Dorjee K."/>
            <person name="Dupes A."/>
            <person name="Elong R."/>
            <person name="Falk J."/>
            <person name="Farina A."/>
            <person name="Faro S."/>
            <person name="Ferguson D."/>
            <person name="Fisher S."/>
            <person name="Foley C.D."/>
            <person name="Franke A."/>
            <person name="Friedrich D."/>
            <person name="Gadbois L."/>
            <person name="Gearin G."/>
            <person name="Gearin C.R."/>
            <person name="Giannoukos G."/>
            <person name="Goode T."/>
            <person name="Graham J."/>
            <person name="Grandbois E."/>
            <person name="Grewal S."/>
            <person name="Gyaltsen K."/>
            <person name="Hafez N."/>
            <person name="Hagos B."/>
            <person name="Hall J."/>
            <person name="Henson C."/>
            <person name="Hollinger A."/>
            <person name="Honan T."/>
            <person name="Huard M.D."/>
            <person name="Hughes L."/>
            <person name="Hurhula B."/>
            <person name="Husby M.E."/>
            <person name="Kamat A."/>
            <person name="Kanga B."/>
            <person name="Kashin S."/>
            <person name="Khazanovich D."/>
            <person name="Kisner P."/>
            <person name="Lance K."/>
            <person name="Lara M."/>
            <person name="Lee W."/>
            <person name="Lennon N."/>
            <person name="Letendre F."/>
            <person name="LeVine R."/>
            <person name="Lipovsky A."/>
            <person name="Liu X."/>
            <person name="Liu J."/>
            <person name="Liu S."/>
            <person name="Lokyitsang T."/>
            <person name="Lokyitsang Y."/>
            <person name="Lubonja R."/>
            <person name="Lui A."/>
            <person name="MacDonald P."/>
            <person name="Magnisalis V."/>
            <person name="Maru K."/>
            <person name="Matthews C."/>
            <person name="McCusker W."/>
            <person name="McDonough S."/>
            <person name="Mehta T."/>
            <person name="Meldrim J."/>
            <person name="Meneus L."/>
            <person name="Mihai O."/>
            <person name="Mihalev A."/>
            <person name="Mihova T."/>
            <person name="Mittelman R."/>
            <person name="Mlenga V."/>
            <person name="Montmayeur A."/>
            <person name="Mulrain L."/>
            <person name="Navidi A."/>
            <person name="Naylor J."/>
            <person name="Negash T."/>
            <person name="Nguyen T."/>
            <person name="Nguyen N."/>
            <person name="Nicol R."/>
            <person name="Norbu C."/>
            <person name="Norbu N."/>
            <person name="Novod N."/>
            <person name="O'Neill B."/>
            <person name="Osman S."/>
            <person name="Markiewicz E."/>
            <person name="Oyono O.L."/>
            <person name="Patti C."/>
            <person name="Phunkhang P."/>
            <person name="Pierre F."/>
            <person name="Priest M."/>
            <person name="Raghuraman S."/>
            <person name="Rege F."/>
            <person name="Reyes R."/>
            <person name="Rise C."/>
            <person name="Rogov P."/>
            <person name="Ross K."/>
            <person name="Ryan E."/>
            <person name="Settipalli S."/>
            <person name="Shea T."/>
            <person name="Sherpa N."/>
            <person name="Shi L."/>
            <person name="Shih D."/>
            <person name="Sparrow T."/>
            <person name="Spaulding J."/>
            <person name="Stalker J."/>
            <person name="Stange-Thomann N."/>
            <person name="Stavropoulos S."/>
            <person name="Stone C."/>
            <person name="Strader C."/>
            <person name="Tesfaye S."/>
            <person name="Thomson T."/>
            <person name="Thoulutsang Y."/>
            <person name="Thoulutsang D."/>
            <person name="Topham K."/>
            <person name="Topping I."/>
            <person name="Tsamla T."/>
            <person name="Vassiliev H."/>
            <person name="Vo A."/>
            <person name="Wangchuk T."/>
            <person name="Wangdi T."/>
            <person name="Weiand M."/>
            <person name="Wilkinson J."/>
            <person name="Wilson A."/>
            <person name="Yadav S."/>
            <person name="Young G."/>
            <person name="Yu Q."/>
            <person name="Zembek L."/>
            <person name="Zhong D."/>
            <person name="Zimmer A."/>
            <person name="Zwirko Z."/>
            <person name="Jaffe D.B."/>
            <person name="Alvarez P."/>
            <person name="Brockman W."/>
            <person name="Butler J."/>
            <person name="Chin C."/>
            <person name="Gnerre S."/>
            <person name="Grabherr M."/>
            <person name="Kleber M."/>
            <person name="Mauceli E."/>
            <person name="MacCallum I."/>
        </authorList>
    </citation>
    <scope>NUCLEOTIDE SEQUENCE [LARGE SCALE GENOMIC DNA]</scope>
    <source>
        <strain evidence="7">TSC#14030-0811.24</strain>
        <strain evidence="9">Tucson 14030-0811.24</strain>
    </source>
</reference>
<gene>
    <name evidence="7" type="primary">Dwil\Obp56g-1</name>
    <name evidence="8" type="synonym">Dwil\Obp56g-3</name>
    <name evidence="7" type="ORF">Dwil_GK15687</name>
    <name evidence="8" type="ORF">Dwil_GK15894</name>
</gene>
<accession>B4MRU6</accession>
<sequence>MKATLALTLLLSYLTAFLVTGDAPDIGKVTTACLNENGVSAQDFADLKSGATKPEDVKDNVKCATQCMLVKLGFMDAQGNVLTDSIKSKFASSPMASAVNTALATCGGVKGANPCDTAFQIMACLQKNSQAIASMMHS</sequence>
<dbReference type="InParanoid" id="B4MRU6"/>
<keyword evidence="4 6" id="KW-0732">Signal</keyword>
<dbReference type="SMR" id="B4MRU6"/>
<dbReference type="SMART" id="SM00708">
    <property type="entry name" value="PhBP"/>
    <property type="match status" value="1"/>
</dbReference>
<dbReference type="EMBL" id="CH963850">
    <property type="protein sequence ID" value="EDW74835.1"/>
    <property type="molecule type" value="Genomic_DNA"/>
</dbReference>
<dbReference type="AlphaFoldDB" id="B4MRU6"/>
<dbReference type="Proteomes" id="UP000007798">
    <property type="component" value="Unassembled WGS sequence"/>
</dbReference>
<dbReference type="OMA" id="GCMKENG"/>
<keyword evidence="9" id="KW-1185">Reference proteome</keyword>
<reference evidence="7" key="4">
    <citation type="submission" date="2008-06" db="EMBL/GenBank/DDBJ databases">
        <authorList>
            <consortium name="FlyBase"/>
        </authorList>
    </citation>
    <scope>NUCLEOTIDE SEQUENCE</scope>
    <source>
        <strain evidence="7">TSC#14030-0811.24</strain>
    </source>
</reference>
<evidence type="ECO:0000256" key="4">
    <source>
        <dbReference type="ARBA" id="ARBA00022729"/>
    </source>
</evidence>
<dbReference type="HOGENOM" id="CLU_107288_3_1_1"/>
<dbReference type="GO" id="GO:0005615">
    <property type="term" value="C:extracellular space"/>
    <property type="evidence" value="ECO:0007669"/>
    <property type="project" value="TreeGrafter"/>
</dbReference>
<dbReference type="KEGG" id="dwi:6640884"/>
<comment type="subcellular location">
    <subcellularLocation>
        <location evidence="1">Secreted</location>
    </subcellularLocation>
</comment>
<dbReference type="CDD" id="cd23992">
    <property type="entry name" value="PBP_GOBP"/>
    <property type="match status" value="1"/>
</dbReference>
<dbReference type="InterPro" id="IPR036728">
    <property type="entry name" value="PBP_GOBP_sf"/>
</dbReference>
<dbReference type="SUPFAM" id="SSF47565">
    <property type="entry name" value="Insect pheromone/odorant-binding proteins"/>
    <property type="match status" value="1"/>
</dbReference>
<dbReference type="KEGG" id="dwi:6641028"/>
<reference evidence="7" key="1">
    <citation type="submission" date="2006-08" db="EMBL/GenBank/DDBJ databases">
        <authorList>
            <person name="Remington K."/>
            <person name="Strausberg R."/>
            <person name="Sutton G."/>
            <person name="Walenz B."/>
            <person name="Johnson J."/>
            <person name="Utterback T."/>
            <person name="Venter J.C."/>
        </authorList>
    </citation>
    <scope>NUCLEOTIDE SEQUENCE</scope>
    <source>
        <strain evidence="7">TSC#14030-0811.24</strain>
    </source>
</reference>
<evidence type="ECO:0000313" key="8">
    <source>
        <dbReference type="EMBL" id="EDW74841.1"/>
    </source>
</evidence>